<feature type="region of interest" description="Disordered" evidence="1">
    <location>
        <begin position="551"/>
        <end position="570"/>
    </location>
</feature>
<organism evidence="2">
    <name type="scientific">Physcomitrium patens</name>
    <name type="common">Spreading-leaved earth moss</name>
    <name type="synonym">Physcomitrella patens</name>
    <dbReference type="NCBI Taxonomy" id="3218"/>
    <lineage>
        <taxon>Eukaryota</taxon>
        <taxon>Viridiplantae</taxon>
        <taxon>Streptophyta</taxon>
        <taxon>Embryophyta</taxon>
        <taxon>Bryophyta</taxon>
        <taxon>Bryophytina</taxon>
        <taxon>Bryopsida</taxon>
        <taxon>Funariidae</taxon>
        <taxon>Funariales</taxon>
        <taxon>Funariaceae</taxon>
        <taxon>Physcomitrium</taxon>
    </lineage>
</organism>
<feature type="region of interest" description="Disordered" evidence="1">
    <location>
        <begin position="488"/>
        <end position="540"/>
    </location>
</feature>
<reference evidence="3" key="3">
    <citation type="submission" date="2020-12" db="UniProtKB">
        <authorList>
            <consortium name="EnsemblPlants"/>
        </authorList>
    </citation>
    <scope>IDENTIFICATION</scope>
</reference>
<feature type="compositionally biased region" description="Polar residues" evidence="1">
    <location>
        <begin position="285"/>
        <end position="297"/>
    </location>
</feature>
<dbReference type="PaxDb" id="3218-PP1S199_105V6.1"/>
<feature type="region of interest" description="Disordered" evidence="1">
    <location>
        <begin position="731"/>
        <end position="769"/>
    </location>
</feature>
<reference evidence="2 4" key="2">
    <citation type="journal article" date="2018" name="Plant J.">
        <title>The Physcomitrella patens chromosome-scale assembly reveals moss genome structure and evolution.</title>
        <authorList>
            <person name="Lang D."/>
            <person name="Ullrich K.K."/>
            <person name="Murat F."/>
            <person name="Fuchs J."/>
            <person name="Jenkins J."/>
            <person name="Haas F.B."/>
            <person name="Piednoel M."/>
            <person name="Gundlach H."/>
            <person name="Van Bel M."/>
            <person name="Meyberg R."/>
            <person name="Vives C."/>
            <person name="Morata J."/>
            <person name="Symeonidi A."/>
            <person name="Hiss M."/>
            <person name="Muchero W."/>
            <person name="Kamisugi Y."/>
            <person name="Saleh O."/>
            <person name="Blanc G."/>
            <person name="Decker E.L."/>
            <person name="van Gessel N."/>
            <person name="Grimwood J."/>
            <person name="Hayes R.D."/>
            <person name="Graham S.W."/>
            <person name="Gunter L.E."/>
            <person name="McDaniel S.F."/>
            <person name="Hoernstein S.N.W."/>
            <person name="Larsson A."/>
            <person name="Li F.W."/>
            <person name="Perroud P.F."/>
            <person name="Phillips J."/>
            <person name="Ranjan P."/>
            <person name="Rokshar D.S."/>
            <person name="Rothfels C.J."/>
            <person name="Schneider L."/>
            <person name="Shu S."/>
            <person name="Stevenson D.W."/>
            <person name="Thummler F."/>
            <person name="Tillich M."/>
            <person name="Villarreal Aguilar J.C."/>
            <person name="Widiez T."/>
            <person name="Wong G.K."/>
            <person name="Wymore A."/>
            <person name="Zhang Y."/>
            <person name="Zimmer A.D."/>
            <person name="Quatrano R.S."/>
            <person name="Mayer K.F.X."/>
            <person name="Goodstein D."/>
            <person name="Casacuberta J.M."/>
            <person name="Vandepoele K."/>
            <person name="Reski R."/>
            <person name="Cuming A.C."/>
            <person name="Tuskan G.A."/>
            <person name="Maumus F."/>
            <person name="Salse J."/>
            <person name="Schmutz J."/>
            <person name="Rensing S.A."/>
        </authorList>
    </citation>
    <scope>NUCLEOTIDE SEQUENCE [LARGE SCALE GENOMIC DNA]</scope>
    <source>
        <strain evidence="3 4">cv. Gransden 2004</strain>
    </source>
</reference>
<dbReference type="GeneID" id="112287158"/>
<evidence type="ECO:0000313" key="2">
    <source>
        <dbReference type="EMBL" id="PNR47838.1"/>
    </source>
</evidence>
<dbReference type="EnsemblPlants" id="Pp3c9_5100V3.1">
    <property type="protein sequence ID" value="Pp3c9_5100V3.1"/>
    <property type="gene ID" value="Pp3c9_5100"/>
</dbReference>
<evidence type="ECO:0000256" key="1">
    <source>
        <dbReference type="SAM" id="MobiDB-lite"/>
    </source>
</evidence>
<keyword evidence="4" id="KW-1185">Reference proteome</keyword>
<dbReference type="PANTHER" id="PTHR34371:SF26">
    <property type="entry name" value="DUF4005 DOMAIN-CONTAINING PROTEIN"/>
    <property type="match status" value="1"/>
</dbReference>
<dbReference type="RefSeq" id="XP_024385691.1">
    <property type="nucleotide sequence ID" value="XM_024529923.2"/>
</dbReference>
<feature type="compositionally biased region" description="Basic and acidic residues" evidence="1">
    <location>
        <begin position="298"/>
        <end position="330"/>
    </location>
</feature>
<feature type="region of interest" description="Disordered" evidence="1">
    <location>
        <begin position="283"/>
        <end position="336"/>
    </location>
</feature>
<dbReference type="OrthoDB" id="1934555at2759"/>
<evidence type="ECO:0000313" key="4">
    <source>
        <dbReference type="Proteomes" id="UP000006727"/>
    </source>
</evidence>
<name>A0A2K1K232_PHYPA</name>
<feature type="compositionally biased region" description="Polar residues" evidence="1">
    <location>
        <begin position="731"/>
        <end position="741"/>
    </location>
</feature>
<dbReference type="Gramene" id="Pp3c9_5100V3.1">
    <property type="protein sequence ID" value="Pp3c9_5100V3.1"/>
    <property type="gene ID" value="Pp3c9_5100"/>
</dbReference>
<dbReference type="Proteomes" id="UP000006727">
    <property type="component" value="Chromosome 9"/>
</dbReference>
<reference evidence="2 4" key="1">
    <citation type="journal article" date="2008" name="Science">
        <title>The Physcomitrella genome reveals evolutionary insights into the conquest of land by plants.</title>
        <authorList>
            <person name="Rensing S."/>
            <person name="Lang D."/>
            <person name="Zimmer A."/>
            <person name="Terry A."/>
            <person name="Salamov A."/>
            <person name="Shapiro H."/>
            <person name="Nishiyama T."/>
            <person name="Perroud P.-F."/>
            <person name="Lindquist E."/>
            <person name="Kamisugi Y."/>
            <person name="Tanahashi T."/>
            <person name="Sakakibara K."/>
            <person name="Fujita T."/>
            <person name="Oishi K."/>
            <person name="Shin-I T."/>
            <person name="Kuroki Y."/>
            <person name="Toyoda A."/>
            <person name="Suzuki Y."/>
            <person name="Hashimoto A."/>
            <person name="Yamaguchi K."/>
            <person name="Sugano A."/>
            <person name="Kohara Y."/>
            <person name="Fujiyama A."/>
            <person name="Anterola A."/>
            <person name="Aoki S."/>
            <person name="Ashton N."/>
            <person name="Barbazuk W.B."/>
            <person name="Barker E."/>
            <person name="Bennetzen J."/>
            <person name="Bezanilla M."/>
            <person name="Blankenship R."/>
            <person name="Cho S.H."/>
            <person name="Dutcher S."/>
            <person name="Estelle M."/>
            <person name="Fawcett J.A."/>
            <person name="Gundlach H."/>
            <person name="Hanada K."/>
            <person name="Heyl A."/>
            <person name="Hicks K.A."/>
            <person name="Hugh J."/>
            <person name="Lohr M."/>
            <person name="Mayer K."/>
            <person name="Melkozernov A."/>
            <person name="Murata T."/>
            <person name="Nelson D."/>
            <person name="Pils B."/>
            <person name="Prigge M."/>
            <person name="Reiss B."/>
            <person name="Renner T."/>
            <person name="Rombauts S."/>
            <person name="Rushton P."/>
            <person name="Sanderfoot A."/>
            <person name="Schween G."/>
            <person name="Shiu S.-H."/>
            <person name="Stueber K."/>
            <person name="Theodoulou F.L."/>
            <person name="Tu H."/>
            <person name="Van de Peer Y."/>
            <person name="Verrier P.J."/>
            <person name="Waters E."/>
            <person name="Wood A."/>
            <person name="Yang L."/>
            <person name="Cove D."/>
            <person name="Cuming A."/>
            <person name="Hasebe M."/>
            <person name="Lucas S."/>
            <person name="Mishler D.B."/>
            <person name="Reski R."/>
            <person name="Grigoriev I."/>
            <person name="Quatrano R.S."/>
            <person name="Boore J.L."/>
        </authorList>
    </citation>
    <scope>NUCLEOTIDE SEQUENCE [LARGE SCALE GENOMIC DNA]</scope>
    <source>
        <strain evidence="3 4">cv. Gransden 2004</strain>
    </source>
</reference>
<protein>
    <submittedName>
        <fullName evidence="2 3">Uncharacterized protein</fullName>
    </submittedName>
</protein>
<proteinExistence type="predicted"/>
<dbReference type="PANTHER" id="PTHR34371">
    <property type="entry name" value="OS01G0551000 PROTEIN"/>
    <property type="match status" value="1"/>
</dbReference>
<feature type="compositionally biased region" description="Basic and acidic residues" evidence="1">
    <location>
        <begin position="749"/>
        <end position="766"/>
    </location>
</feature>
<sequence>MQSNVVNDEAPRRDYRTRCVSIGLAVEYFDAGWPLARHGQNIIWPNGLQGKDELQESCDAEGAKSNKLGYCRDGFQEDRIKPKVTEGAEERSFDALAQQVDELIERQPQFAFLKPCRQLEKHYAFQRSVGNSNFHHGGNKITATETQYRNEERELMHEVCDFSSLSHKPQDIHLKPGSKTSTITQRSREELEDAQTEHCRVRDSDARSGNTIRELLSTASGANDVERGLRETTSEHRVSDRKHHNLAVSIPFKWEEKPEKPRSIAAAAERALARKLTNDGIKLNLSPQDKLQTSSSQRTRDRAGREPTKEQHHELEQESAPRRSTSERFLHGAGHVRRNSGESRIWRISSTRCSIHEKEAHIDLDAPAAAKCEMKMSDSPLYTPNRQHNASPPAVAVPFKWEDAPGKAKVDRAARNQTEILQLPPRLVVPIQRSSGSSFSHELRVSVVSHPLAGLFPCMSAASSPARPQYHDHTWIHHYRATKNLLQKNSQPHHGYGGHQDLLSSKSGDRSMNRRKLNKSFSQPLTSTDSSPKSKPHKVFSSELNASHSWMQQSGNNNQTASDPTSILQSSCQSSSSRTYLSCEFDAFTPRTADSKASSSASYESLGEDFTLEQDHESVANPSYINKPRSFDSNNLPGYSEIQTVRDFSRSTTTIFERKRTHPSKSEGIKGLLKLCKSHSNCLGKSKSSRRRLGPLYSPEVWAPTLATYFQRLDVTEPAISSGLLDKGGAPTSSGHLNSNGDPVLLHSSRSEAHDTSVETSPERPTRLPYKMPSVAEQELAARNPRTLAEKMETIIHGERQRISQTLMNRVSPVRFDNHWISPRHQEDFRPSPAYAAALEMLSPARNLVSKRHKASNKLPSSSWTGPKTQRRVQFIISICKTLKRVLFRQQTRRSVIGTTMTYHEDNAPTTFKFSKPN</sequence>
<feature type="compositionally biased region" description="Polar residues" evidence="1">
    <location>
        <begin position="519"/>
        <end position="533"/>
    </location>
</feature>
<gene>
    <name evidence="3" type="primary">LOC112287158</name>
    <name evidence="2" type="ORF">PHYPA_012311</name>
</gene>
<dbReference type="EMBL" id="ABEU02000009">
    <property type="protein sequence ID" value="PNR47838.1"/>
    <property type="molecule type" value="Genomic_DNA"/>
</dbReference>
<feature type="compositionally biased region" description="Polar residues" evidence="1">
    <location>
        <begin position="551"/>
        <end position="564"/>
    </location>
</feature>
<evidence type="ECO:0000313" key="3">
    <source>
        <dbReference type="EnsemblPlants" id="Pp3c9_5100V3.1"/>
    </source>
</evidence>
<dbReference type="AlphaFoldDB" id="A0A2K1K232"/>
<accession>A0A2K1K232</accession>